<keyword evidence="2" id="KW-1185">Reference proteome</keyword>
<dbReference type="Proteomes" id="UP001523262">
    <property type="component" value="Unassembled WGS sequence"/>
</dbReference>
<sequence length="273" mass="32852">MLLPQKLIISWCNSNRRHYEDKGYQFTKNWDQFEVDVKDLAKGSHAEVLVKCDYCDKKYPMVFKDYVTKVENCSVQKCACKTHTPQKQKEIRAKKKEEIGLTPNDNGYYGIRENRINEFKQYIEKNKESIGSWKYNKEINRFKVLFAYYNETLDEIINELGLKYEDLFKYKRDNYYDDFSNLEFEIEKLIKKIGRFPFKRELATDLNIGSNSLKKHGGYWEVREKMNFKAKDALKDDRGYYNRSSYEFIVAQFLIHNYVDYKRDNMLLKVKIT</sequence>
<dbReference type="EMBL" id="JAMQCR010000001">
    <property type="protein sequence ID" value="MCM2531485.1"/>
    <property type="molecule type" value="Genomic_DNA"/>
</dbReference>
<proteinExistence type="predicted"/>
<evidence type="ECO:0000313" key="2">
    <source>
        <dbReference type="Proteomes" id="UP001523262"/>
    </source>
</evidence>
<name>A0ABT0W5W1_9BACI</name>
<protein>
    <submittedName>
        <fullName evidence="1">Uncharacterized protein</fullName>
    </submittedName>
</protein>
<comment type="caution">
    <text evidence="1">The sequence shown here is derived from an EMBL/GenBank/DDBJ whole genome shotgun (WGS) entry which is preliminary data.</text>
</comment>
<evidence type="ECO:0000313" key="1">
    <source>
        <dbReference type="EMBL" id="MCM2531485.1"/>
    </source>
</evidence>
<accession>A0ABT0W5W1</accession>
<reference evidence="1 2" key="1">
    <citation type="submission" date="2022-06" db="EMBL/GenBank/DDBJ databases">
        <authorList>
            <person name="Jeon C.O."/>
        </authorList>
    </citation>
    <scope>NUCLEOTIDE SEQUENCE [LARGE SCALE GENOMIC DNA]</scope>
    <source>
        <strain evidence="1 2">KCTC 13943</strain>
    </source>
</reference>
<gene>
    <name evidence="1" type="ORF">NDK43_02560</name>
</gene>
<organism evidence="1 2">
    <name type="scientific">Neobacillus pocheonensis</name>
    <dbReference type="NCBI Taxonomy" id="363869"/>
    <lineage>
        <taxon>Bacteria</taxon>
        <taxon>Bacillati</taxon>
        <taxon>Bacillota</taxon>
        <taxon>Bacilli</taxon>
        <taxon>Bacillales</taxon>
        <taxon>Bacillaceae</taxon>
        <taxon>Neobacillus</taxon>
    </lineage>
</organism>